<keyword evidence="4" id="KW-1185">Reference proteome</keyword>
<dbReference type="Gene3D" id="1.10.10.10">
    <property type="entry name" value="Winged helix-like DNA-binding domain superfamily/Winged helix DNA-binding domain"/>
    <property type="match status" value="1"/>
</dbReference>
<dbReference type="InterPro" id="IPR036388">
    <property type="entry name" value="WH-like_DNA-bd_sf"/>
</dbReference>
<dbReference type="PANTHER" id="PTHR33164">
    <property type="entry name" value="TRANSCRIPTIONAL REGULATOR, MARR FAMILY"/>
    <property type="match status" value="1"/>
</dbReference>
<dbReference type="RefSeq" id="WP_420245151.1">
    <property type="nucleotide sequence ID" value="NZ_BOPV01000001.1"/>
</dbReference>
<sequence>MGSKLDKPPKKSGAKAAAADAADRTQKPNHLDRLIGYQLRRASGVFMAGFVDLFRDVPLRPAQFAILSHVEETPGISPSELSRILAIKKTNMVPLVVELEQRGLLKRAADSKDRRVQLLTLAPGAAKQLAAWRKRIIAHEDSLLRHLSPEEREQLFGLLSKLRSSAG</sequence>
<accession>A0A8S8XHV0</accession>
<dbReference type="InterPro" id="IPR039422">
    <property type="entry name" value="MarR/SlyA-like"/>
</dbReference>
<protein>
    <submittedName>
        <fullName evidence="3">MarR family transcriptional regulator</fullName>
    </submittedName>
</protein>
<dbReference type="PROSITE" id="PS50995">
    <property type="entry name" value="HTH_MARR_2"/>
    <property type="match status" value="1"/>
</dbReference>
<dbReference type="SUPFAM" id="SSF46785">
    <property type="entry name" value="Winged helix' DNA-binding domain"/>
    <property type="match status" value="1"/>
</dbReference>
<dbReference type="GO" id="GO:0006950">
    <property type="term" value="P:response to stress"/>
    <property type="evidence" value="ECO:0007669"/>
    <property type="project" value="TreeGrafter"/>
</dbReference>
<feature type="region of interest" description="Disordered" evidence="1">
    <location>
        <begin position="1"/>
        <end position="25"/>
    </location>
</feature>
<feature type="domain" description="HTH marR-type" evidence="2">
    <location>
        <begin position="32"/>
        <end position="164"/>
    </location>
</feature>
<dbReference type="GO" id="GO:0003700">
    <property type="term" value="F:DNA-binding transcription factor activity"/>
    <property type="evidence" value="ECO:0007669"/>
    <property type="project" value="InterPro"/>
</dbReference>
<dbReference type="PRINTS" id="PR00598">
    <property type="entry name" value="HTHMARR"/>
</dbReference>
<gene>
    <name evidence="3" type="ORF">TMPK1_38380</name>
</gene>
<dbReference type="InterPro" id="IPR036390">
    <property type="entry name" value="WH_DNA-bd_sf"/>
</dbReference>
<dbReference type="EMBL" id="BOPV01000001">
    <property type="protein sequence ID" value="GIL41601.1"/>
    <property type="molecule type" value="Genomic_DNA"/>
</dbReference>
<comment type="caution">
    <text evidence="3">The sequence shown here is derived from an EMBL/GenBank/DDBJ whole genome shotgun (WGS) entry which is preliminary data.</text>
</comment>
<proteinExistence type="predicted"/>
<name>A0A8S8XHV0_9PROT</name>
<dbReference type="AlphaFoldDB" id="A0A8S8XHV0"/>
<organism evidence="3 4">
    <name type="scientific">Roseiterribacter gracilis</name>
    <dbReference type="NCBI Taxonomy" id="2812848"/>
    <lineage>
        <taxon>Bacteria</taxon>
        <taxon>Pseudomonadati</taxon>
        <taxon>Pseudomonadota</taxon>
        <taxon>Alphaproteobacteria</taxon>
        <taxon>Rhodospirillales</taxon>
        <taxon>Roseiterribacteraceae</taxon>
        <taxon>Roseiterribacter</taxon>
    </lineage>
</organism>
<dbReference type="PANTHER" id="PTHR33164:SF43">
    <property type="entry name" value="HTH-TYPE TRANSCRIPTIONAL REPRESSOR YETL"/>
    <property type="match status" value="1"/>
</dbReference>
<evidence type="ECO:0000313" key="3">
    <source>
        <dbReference type="EMBL" id="GIL41601.1"/>
    </source>
</evidence>
<dbReference type="InterPro" id="IPR000835">
    <property type="entry name" value="HTH_MarR-typ"/>
</dbReference>
<evidence type="ECO:0000256" key="1">
    <source>
        <dbReference type="SAM" id="MobiDB-lite"/>
    </source>
</evidence>
<dbReference type="Proteomes" id="UP000681075">
    <property type="component" value="Unassembled WGS sequence"/>
</dbReference>
<evidence type="ECO:0000313" key="4">
    <source>
        <dbReference type="Proteomes" id="UP000681075"/>
    </source>
</evidence>
<evidence type="ECO:0000259" key="2">
    <source>
        <dbReference type="PROSITE" id="PS50995"/>
    </source>
</evidence>
<dbReference type="Pfam" id="PF12802">
    <property type="entry name" value="MarR_2"/>
    <property type="match status" value="1"/>
</dbReference>
<dbReference type="SMART" id="SM00347">
    <property type="entry name" value="HTH_MARR"/>
    <property type="match status" value="1"/>
</dbReference>
<reference evidence="3" key="1">
    <citation type="submission" date="2021-02" db="EMBL/GenBank/DDBJ databases">
        <title>Genome sequence of Rhodospirillales sp. strain TMPK1 isolated from soil.</title>
        <authorList>
            <person name="Nakai R."/>
            <person name="Kusada H."/>
            <person name="Tamaki H."/>
        </authorList>
    </citation>
    <scope>NUCLEOTIDE SEQUENCE</scope>
    <source>
        <strain evidence="3">TMPK1</strain>
    </source>
</reference>